<evidence type="ECO:0000313" key="3">
    <source>
        <dbReference type="EMBL" id="CAF0764675.1"/>
    </source>
</evidence>
<protein>
    <recommendedName>
        <fullName evidence="5">NHL repeat containing protein-like protein</fullName>
    </recommendedName>
</protein>
<dbReference type="CDD" id="cd05819">
    <property type="entry name" value="NHL"/>
    <property type="match status" value="1"/>
</dbReference>
<evidence type="ECO:0000313" key="4">
    <source>
        <dbReference type="Proteomes" id="UP000663832"/>
    </source>
</evidence>
<dbReference type="EMBL" id="CAJNOM010000007">
    <property type="protein sequence ID" value="CAF0764675.1"/>
    <property type="molecule type" value="Genomic_DNA"/>
</dbReference>
<accession>A0A813QBF3</accession>
<gene>
    <name evidence="3" type="ORF">QVE165_LOCUS2257</name>
</gene>
<sequence>MLERNQVVKRSLNDPLMTSNRVAAGTGIEGSASNQLDGPAGIFIDANLNLYVADAFNDRVQLFQSAESNAITVAGSESLHETITLRLPSGVIIDAEKYLFIVDISNHRIVGSNSDGFRCLVGCYGGGSQSNQLAYPFSFSFDHSRNIFVTDQANHRIQKFKYFKRSCDNTSSIFQNIYSSSLTNNNEIYYRDCNKQNFYYESIQVKVIESGYYSFHGSGDIDPYGSIYKIKFSPLDPSENLLDQDSGGGSAFQFRLDIHLAVDMIYVLVVTTFDSKETGKFSILIFGKNKVILERLSTPVIQLIYSSKLTDDSPTYYRDCQVPQCHYETL</sequence>
<proteinExistence type="predicted"/>
<evidence type="ECO:0000256" key="2">
    <source>
        <dbReference type="ARBA" id="ARBA00023180"/>
    </source>
</evidence>
<dbReference type="Proteomes" id="UP000663832">
    <property type="component" value="Unassembled WGS sequence"/>
</dbReference>
<keyword evidence="2" id="KW-0325">Glycoprotein</keyword>
<dbReference type="OrthoDB" id="342730at2759"/>
<dbReference type="SUPFAM" id="SSF101898">
    <property type="entry name" value="NHL repeat"/>
    <property type="match status" value="1"/>
</dbReference>
<comment type="caution">
    <text evidence="3">The sequence shown here is derived from an EMBL/GenBank/DDBJ whole genome shotgun (WGS) entry which is preliminary data.</text>
</comment>
<name>A0A813QBF3_9BILA</name>
<dbReference type="InterPro" id="IPR011042">
    <property type="entry name" value="6-blade_b-propeller_TolB-like"/>
</dbReference>
<dbReference type="AlphaFoldDB" id="A0A813QBF3"/>
<keyword evidence="1" id="KW-0732">Signal</keyword>
<evidence type="ECO:0008006" key="5">
    <source>
        <dbReference type="Google" id="ProtNLM"/>
    </source>
</evidence>
<dbReference type="Gene3D" id="2.120.10.30">
    <property type="entry name" value="TolB, C-terminal domain"/>
    <property type="match status" value="1"/>
</dbReference>
<dbReference type="PANTHER" id="PTHR10680:SF14">
    <property type="entry name" value="PEPTIDYL-GLYCINE ALPHA-AMIDATING MONOOXYGENASE"/>
    <property type="match status" value="1"/>
</dbReference>
<keyword evidence="4" id="KW-1185">Reference proteome</keyword>
<organism evidence="3 4">
    <name type="scientific">Adineta steineri</name>
    <dbReference type="NCBI Taxonomy" id="433720"/>
    <lineage>
        <taxon>Eukaryota</taxon>
        <taxon>Metazoa</taxon>
        <taxon>Spiralia</taxon>
        <taxon>Gnathifera</taxon>
        <taxon>Rotifera</taxon>
        <taxon>Eurotatoria</taxon>
        <taxon>Bdelloidea</taxon>
        <taxon>Adinetida</taxon>
        <taxon>Adinetidae</taxon>
        <taxon>Adineta</taxon>
    </lineage>
</organism>
<dbReference type="GO" id="GO:0005576">
    <property type="term" value="C:extracellular region"/>
    <property type="evidence" value="ECO:0007669"/>
    <property type="project" value="TreeGrafter"/>
</dbReference>
<reference evidence="3" key="1">
    <citation type="submission" date="2021-02" db="EMBL/GenBank/DDBJ databases">
        <authorList>
            <person name="Nowell W R."/>
        </authorList>
    </citation>
    <scope>NUCLEOTIDE SEQUENCE</scope>
</reference>
<dbReference type="PANTHER" id="PTHR10680">
    <property type="entry name" value="PEPTIDYL-GLYCINE ALPHA-AMIDATING MONOOXYGENASE"/>
    <property type="match status" value="1"/>
</dbReference>
<evidence type="ECO:0000256" key="1">
    <source>
        <dbReference type="ARBA" id="ARBA00022729"/>
    </source>
</evidence>